<gene>
    <name evidence="2" type="ORF">SNAT2548_LOCUS19018</name>
</gene>
<evidence type="ECO:0000313" key="2">
    <source>
        <dbReference type="EMBL" id="CAE7356901.1"/>
    </source>
</evidence>
<feature type="region of interest" description="Disordered" evidence="1">
    <location>
        <begin position="66"/>
        <end position="163"/>
    </location>
</feature>
<sequence>MRIAYRFTFLQFHEDESEDEDDAAQGRAHSAPPRLGFTAEITPAIGPGSAGVGAFANLQDAEGGDGGTPFAAVGDGGAAVASVPQDCDDTSSSDEEPANKCNQHSEGSAGHPVQDSPTLTRSSTSLSGSGRSSRGMLLGLIPVAQPRRDLPPAPKASRPAPRPCRGGCGICCTI</sequence>
<dbReference type="AlphaFoldDB" id="A0A812PVS9"/>
<evidence type="ECO:0000256" key="1">
    <source>
        <dbReference type="SAM" id="MobiDB-lite"/>
    </source>
</evidence>
<keyword evidence="3" id="KW-1185">Reference proteome</keyword>
<proteinExistence type="predicted"/>
<evidence type="ECO:0000313" key="3">
    <source>
        <dbReference type="Proteomes" id="UP000604046"/>
    </source>
</evidence>
<reference evidence="2" key="1">
    <citation type="submission" date="2021-02" db="EMBL/GenBank/DDBJ databases">
        <authorList>
            <person name="Dougan E. K."/>
            <person name="Rhodes N."/>
            <person name="Thang M."/>
            <person name="Chan C."/>
        </authorList>
    </citation>
    <scope>NUCLEOTIDE SEQUENCE</scope>
</reference>
<dbReference type="Proteomes" id="UP000604046">
    <property type="component" value="Unassembled WGS sequence"/>
</dbReference>
<feature type="compositionally biased region" description="Low complexity" evidence="1">
    <location>
        <begin position="118"/>
        <end position="140"/>
    </location>
</feature>
<feature type="compositionally biased region" description="Acidic residues" evidence="1">
    <location>
        <begin position="86"/>
        <end position="96"/>
    </location>
</feature>
<feature type="region of interest" description="Disordered" evidence="1">
    <location>
        <begin position="15"/>
        <end position="34"/>
    </location>
</feature>
<organism evidence="2 3">
    <name type="scientific">Symbiodinium natans</name>
    <dbReference type="NCBI Taxonomy" id="878477"/>
    <lineage>
        <taxon>Eukaryota</taxon>
        <taxon>Sar</taxon>
        <taxon>Alveolata</taxon>
        <taxon>Dinophyceae</taxon>
        <taxon>Suessiales</taxon>
        <taxon>Symbiodiniaceae</taxon>
        <taxon>Symbiodinium</taxon>
    </lineage>
</organism>
<protein>
    <submittedName>
        <fullName evidence="2">Uncharacterized protein</fullName>
    </submittedName>
</protein>
<dbReference type="EMBL" id="CAJNDS010002162">
    <property type="protein sequence ID" value="CAE7356901.1"/>
    <property type="molecule type" value="Genomic_DNA"/>
</dbReference>
<name>A0A812PVS9_9DINO</name>
<comment type="caution">
    <text evidence="2">The sequence shown here is derived from an EMBL/GenBank/DDBJ whole genome shotgun (WGS) entry which is preliminary data.</text>
</comment>
<accession>A0A812PVS9</accession>